<keyword evidence="2" id="KW-1185">Reference proteome</keyword>
<protein>
    <submittedName>
        <fullName evidence="1">Uncharacterized protein</fullName>
    </submittedName>
</protein>
<name>A0A7I8K3W3_SPIIN</name>
<proteinExistence type="predicted"/>
<organism evidence="1 2">
    <name type="scientific">Spirodela intermedia</name>
    <name type="common">Intermediate duckweed</name>
    <dbReference type="NCBI Taxonomy" id="51605"/>
    <lineage>
        <taxon>Eukaryota</taxon>
        <taxon>Viridiplantae</taxon>
        <taxon>Streptophyta</taxon>
        <taxon>Embryophyta</taxon>
        <taxon>Tracheophyta</taxon>
        <taxon>Spermatophyta</taxon>
        <taxon>Magnoliopsida</taxon>
        <taxon>Liliopsida</taxon>
        <taxon>Araceae</taxon>
        <taxon>Lemnoideae</taxon>
        <taxon>Spirodela</taxon>
    </lineage>
</organism>
<gene>
    <name evidence="1" type="ORF">SI8410_02003013</name>
</gene>
<dbReference type="EMBL" id="LR746265">
    <property type="protein sequence ID" value="CAA7391777.1"/>
    <property type="molecule type" value="Genomic_DNA"/>
</dbReference>
<evidence type="ECO:0000313" key="1">
    <source>
        <dbReference type="EMBL" id="CAA7391777.1"/>
    </source>
</evidence>
<dbReference type="AlphaFoldDB" id="A0A7I8K3W3"/>
<evidence type="ECO:0000313" key="2">
    <source>
        <dbReference type="Proteomes" id="UP000663760"/>
    </source>
</evidence>
<accession>A0A7I8K3W3</accession>
<reference evidence="1" key="1">
    <citation type="submission" date="2020-02" db="EMBL/GenBank/DDBJ databases">
        <authorList>
            <person name="Scholz U."/>
            <person name="Mascher M."/>
            <person name="Fiebig A."/>
        </authorList>
    </citation>
    <scope>NUCLEOTIDE SEQUENCE</scope>
</reference>
<dbReference type="OrthoDB" id="695500at2759"/>
<sequence>MLQMKNEETVSDFFRNLSQVVTQIRNLGEKMEESTMGYYASECYAKKIEEKVHLANTKEKVESTLLMVEIDDFLLQGTQET</sequence>
<dbReference type="Proteomes" id="UP000663760">
    <property type="component" value="Chromosome 2"/>
</dbReference>